<dbReference type="Pfam" id="PF00620">
    <property type="entry name" value="RhoGAP"/>
    <property type="match status" value="1"/>
</dbReference>
<dbReference type="Proteomes" id="UP000269396">
    <property type="component" value="Unassembled WGS sequence"/>
</dbReference>
<feature type="compositionally biased region" description="Low complexity" evidence="2">
    <location>
        <begin position="204"/>
        <end position="216"/>
    </location>
</feature>
<dbReference type="SMART" id="SM00324">
    <property type="entry name" value="RhoGAP"/>
    <property type="match status" value="1"/>
</dbReference>
<name>A0A183P663_9TREM</name>
<feature type="compositionally biased region" description="Polar residues" evidence="2">
    <location>
        <begin position="184"/>
        <end position="196"/>
    </location>
</feature>
<dbReference type="InterPro" id="IPR000198">
    <property type="entry name" value="RhoGAP_dom"/>
</dbReference>
<feature type="compositionally biased region" description="Basic and acidic residues" evidence="2">
    <location>
        <begin position="362"/>
        <end position="371"/>
    </location>
</feature>
<keyword evidence="1" id="KW-0343">GTPase activation</keyword>
<reference evidence="3 4" key="1">
    <citation type="submission" date="2018-11" db="EMBL/GenBank/DDBJ databases">
        <authorList>
            <consortium name="Pathogen Informatics"/>
        </authorList>
    </citation>
    <scope>NUCLEOTIDE SEQUENCE [LARGE SCALE GENOMIC DNA]</scope>
    <source>
        <strain>Denwood</strain>
        <strain evidence="4">Zambia</strain>
    </source>
</reference>
<keyword evidence="4" id="KW-1185">Reference proteome</keyword>
<dbReference type="PANTHER" id="PTHR15228:SF25">
    <property type="entry name" value="F-BAR DOMAIN-CONTAINING PROTEIN"/>
    <property type="match status" value="1"/>
</dbReference>
<feature type="region of interest" description="Disordered" evidence="2">
    <location>
        <begin position="184"/>
        <end position="226"/>
    </location>
</feature>
<evidence type="ECO:0000256" key="2">
    <source>
        <dbReference type="SAM" id="MobiDB-lite"/>
    </source>
</evidence>
<feature type="compositionally biased region" description="Polar residues" evidence="2">
    <location>
        <begin position="631"/>
        <end position="652"/>
    </location>
</feature>
<dbReference type="Gene3D" id="1.10.555.10">
    <property type="entry name" value="Rho GTPase activation protein"/>
    <property type="match status" value="2"/>
</dbReference>
<dbReference type="AlphaFoldDB" id="A0A183P663"/>
<dbReference type="STRING" id="31246.A0A183P663"/>
<dbReference type="PROSITE" id="PS50238">
    <property type="entry name" value="RHOGAP"/>
    <property type="match status" value="1"/>
</dbReference>
<dbReference type="InterPro" id="IPR008936">
    <property type="entry name" value="Rho_GTPase_activation_prot"/>
</dbReference>
<dbReference type="GO" id="GO:0051056">
    <property type="term" value="P:regulation of small GTPase mediated signal transduction"/>
    <property type="evidence" value="ECO:0007669"/>
    <property type="project" value="UniProtKB-ARBA"/>
</dbReference>
<evidence type="ECO:0000313" key="3">
    <source>
        <dbReference type="EMBL" id="VDP51818.1"/>
    </source>
</evidence>
<proteinExistence type="predicted"/>
<feature type="compositionally biased region" description="Polar residues" evidence="2">
    <location>
        <begin position="351"/>
        <end position="360"/>
    </location>
</feature>
<evidence type="ECO:0000313" key="4">
    <source>
        <dbReference type="Proteomes" id="UP000269396"/>
    </source>
</evidence>
<dbReference type="EMBL" id="UZAL01030049">
    <property type="protein sequence ID" value="VDP51818.1"/>
    <property type="molecule type" value="Genomic_DNA"/>
</dbReference>
<feature type="compositionally biased region" description="Low complexity" evidence="2">
    <location>
        <begin position="258"/>
        <end position="272"/>
    </location>
</feature>
<dbReference type="PANTHER" id="PTHR15228">
    <property type="entry name" value="SPERMATHECAL PHYSIOLOGY VARIANT"/>
    <property type="match status" value="1"/>
</dbReference>
<dbReference type="GO" id="GO:0007165">
    <property type="term" value="P:signal transduction"/>
    <property type="evidence" value="ECO:0007669"/>
    <property type="project" value="InterPro"/>
</dbReference>
<evidence type="ECO:0000256" key="1">
    <source>
        <dbReference type="ARBA" id="ARBA00022468"/>
    </source>
</evidence>
<feature type="compositionally biased region" description="Polar residues" evidence="2">
    <location>
        <begin position="659"/>
        <end position="668"/>
    </location>
</feature>
<accession>A0A183P663</accession>
<sequence>MTLSGQTLVLTRVNDSSSQISNHHTDLNENSMHIHIPLSGESLIWYSASELPGITCTSLPSNWDSGAGVIGVLHSSKLNLTCYLSFSDRQIASNIFDHYGPGKTSEESKEKHSTANSSQPSLPSHRLRSKFSSGRSSIGLAGPSGVAPLFKAVGTAAASVGMQLSEYVNFQGLLQSHKQATVSVSSPQESALSENGDINKSKSDQTSSVQSSNPSDFTAQPSKAKELRFLPSFPRGRGRLHQALTKMKRAATASCDPTTRSSSSVTTRRFASSHGFGKNKSIHISSPLKASTEDMNCSNKLENIFNSPSHLHNNHNNSQLALLLATSVSPSPSLQTPCLTYLQLESNESVNSNIDSSNLSEGPHEYSNKETGRYIDISVNQQSRREHKATSQLTVLVSETVDQDINSDGNAIQSTSNRSECTLFVQTKHPFVPLPVQLSNPLPLHKCPRSTLSPFVPFVVELCVTLVERYGLNCIGIYRLSGSKVAHDFITSELIMYPDFLAACRLPQREKRLLSIQRLLSIMECYPCHPEYRAHRATLRYLVTHLARVSAREGVNKMTAYNLALVFAPNLVQPCEDSPELLMSDSKYKIMLVETVIKYHAWIFSPDLGLESGCSVPPDSTEDLTPEIDVNSKNNSTICDSSTIDSEDSIQQPGRLEGNKNTIMKNCK</sequence>
<protein>
    <submittedName>
        <fullName evidence="3">Uncharacterized protein</fullName>
    </submittedName>
</protein>
<dbReference type="InterPro" id="IPR051025">
    <property type="entry name" value="RhoGAP"/>
</dbReference>
<feature type="region of interest" description="Disordered" evidence="2">
    <location>
        <begin position="351"/>
        <end position="371"/>
    </location>
</feature>
<organism evidence="3 4">
    <name type="scientific">Schistosoma mattheei</name>
    <dbReference type="NCBI Taxonomy" id="31246"/>
    <lineage>
        <taxon>Eukaryota</taxon>
        <taxon>Metazoa</taxon>
        <taxon>Spiralia</taxon>
        <taxon>Lophotrochozoa</taxon>
        <taxon>Platyhelminthes</taxon>
        <taxon>Trematoda</taxon>
        <taxon>Digenea</taxon>
        <taxon>Strigeidida</taxon>
        <taxon>Schistosomatoidea</taxon>
        <taxon>Schistosomatidae</taxon>
        <taxon>Schistosoma</taxon>
    </lineage>
</organism>
<feature type="region of interest" description="Disordered" evidence="2">
    <location>
        <begin position="248"/>
        <end position="272"/>
    </location>
</feature>
<feature type="compositionally biased region" description="Basic and acidic residues" evidence="2">
    <location>
        <begin position="104"/>
        <end position="113"/>
    </location>
</feature>
<dbReference type="GO" id="GO:0005096">
    <property type="term" value="F:GTPase activator activity"/>
    <property type="evidence" value="ECO:0007669"/>
    <property type="project" value="UniProtKB-KW"/>
</dbReference>
<dbReference type="SUPFAM" id="SSF48350">
    <property type="entry name" value="GTPase activation domain, GAP"/>
    <property type="match status" value="1"/>
</dbReference>
<feature type="region of interest" description="Disordered" evidence="2">
    <location>
        <begin position="615"/>
        <end position="668"/>
    </location>
</feature>
<gene>
    <name evidence="3" type="ORF">SMTD_LOCUS9849</name>
</gene>
<feature type="region of interest" description="Disordered" evidence="2">
    <location>
        <begin position="102"/>
        <end position="135"/>
    </location>
</feature>